<evidence type="ECO:0000256" key="1">
    <source>
        <dbReference type="SAM" id="Phobius"/>
    </source>
</evidence>
<dbReference type="Pfam" id="PF13858">
    <property type="entry name" value="DUF4199"/>
    <property type="match status" value="1"/>
</dbReference>
<dbReference type="InterPro" id="IPR025250">
    <property type="entry name" value="DUF4199"/>
</dbReference>
<keyword evidence="3" id="KW-1185">Reference proteome</keyword>
<evidence type="ECO:0000313" key="2">
    <source>
        <dbReference type="EMBL" id="MCG2459957.1"/>
    </source>
</evidence>
<feature type="transmembrane region" description="Helical" evidence="1">
    <location>
        <begin position="45"/>
        <end position="62"/>
    </location>
</feature>
<feature type="transmembrane region" description="Helical" evidence="1">
    <location>
        <begin position="139"/>
        <end position="166"/>
    </location>
</feature>
<reference evidence="2" key="1">
    <citation type="submission" date="2023-02" db="EMBL/GenBank/DDBJ databases">
        <title>Genome of Flavobacteriaceae gen. nov. sp. strain F89.</title>
        <authorList>
            <person name="Wang Y."/>
        </authorList>
    </citation>
    <scope>NUCLEOTIDE SEQUENCE</scope>
    <source>
        <strain evidence="2">F89</strain>
    </source>
</reference>
<keyword evidence="1" id="KW-0472">Membrane</keyword>
<dbReference type="Proteomes" id="UP001200642">
    <property type="component" value="Unassembled WGS sequence"/>
</dbReference>
<keyword evidence="1" id="KW-0812">Transmembrane</keyword>
<feature type="transmembrane region" description="Helical" evidence="1">
    <location>
        <begin position="12"/>
        <end position="33"/>
    </location>
</feature>
<evidence type="ECO:0000313" key="3">
    <source>
        <dbReference type="Proteomes" id="UP001200642"/>
    </source>
</evidence>
<feature type="transmembrane region" description="Helical" evidence="1">
    <location>
        <begin position="83"/>
        <end position="102"/>
    </location>
</feature>
<dbReference type="RefSeq" id="WP_317901102.1">
    <property type="nucleotide sequence ID" value="NZ_JAIRBC010000005.1"/>
</dbReference>
<dbReference type="Gene3D" id="1.10.1760.20">
    <property type="match status" value="1"/>
</dbReference>
<name>A0AAE3ERM5_9FLAO</name>
<proteinExistence type="predicted"/>
<dbReference type="AlphaFoldDB" id="A0AAE3ERM5"/>
<protein>
    <submittedName>
        <fullName evidence="2">DUF4199 domain-containing protein</fullName>
    </submittedName>
</protein>
<organism evidence="2 3">
    <name type="scientific">Cerina litoralis</name>
    <dbReference type="NCBI Taxonomy" id="2874477"/>
    <lineage>
        <taxon>Bacteria</taxon>
        <taxon>Pseudomonadati</taxon>
        <taxon>Bacteroidota</taxon>
        <taxon>Flavobacteriia</taxon>
        <taxon>Flavobacteriales</taxon>
        <taxon>Flavobacteriaceae</taxon>
        <taxon>Cerina</taxon>
    </lineage>
</organism>
<dbReference type="EMBL" id="JAIRBC010000005">
    <property type="protein sequence ID" value="MCG2459957.1"/>
    <property type="molecule type" value="Genomic_DNA"/>
</dbReference>
<accession>A0AAE3ERM5</accession>
<sequence length="172" mass="19314">MEENQVKTGKFAWTYGAIGGGIGIVFTLMLMSMDMLYDQGWGKSVVSTLILVAVVYLAISSFKKQNQGFLTLKQSMKVGIGTALVAAIVALIFTYLLINFFVPDFMDKTAELSRITIMEKNPQLTPEQLDNAIDMQKKFFWVAYPMILIFNLFIGFIVSLITGIFLKKERKA</sequence>
<keyword evidence="1" id="KW-1133">Transmembrane helix</keyword>
<comment type="caution">
    <text evidence="2">The sequence shown here is derived from an EMBL/GenBank/DDBJ whole genome shotgun (WGS) entry which is preliminary data.</text>
</comment>
<gene>
    <name evidence="2" type="ORF">K8352_04305</name>
</gene>